<sequence>MLGDRWSHGTCSEAATCLTSFLASAAAGTGARGSAPSCMMMRKTAFPPAKLLRDYSHRSASGSHYSFDHIVSPKSGERRSGIMHASLARLRAGGSWSASSICPHAVARSARHQCIMYGLKQSNNDVISARYEPRREDSCFFLTLKTDMMARNSVS</sequence>
<accession>A0A6J3LYT3</accession>
<gene>
    <name evidence="2" type="ORF">K489DRAFT_33015</name>
</gene>
<keyword evidence="1" id="KW-1185">Reference proteome</keyword>
<name>A0A6J3LYT3_9PEZI</name>
<evidence type="ECO:0000313" key="2">
    <source>
        <dbReference type="RefSeq" id="XP_033457490.1"/>
    </source>
</evidence>
<dbReference type="RefSeq" id="XP_033457490.1">
    <property type="nucleotide sequence ID" value="XM_033602114.1"/>
</dbReference>
<protein>
    <submittedName>
        <fullName evidence="2">Uncharacterized protein</fullName>
    </submittedName>
</protein>
<organism evidence="2">
    <name type="scientific">Dissoconium aciculare CBS 342.82</name>
    <dbReference type="NCBI Taxonomy" id="1314786"/>
    <lineage>
        <taxon>Eukaryota</taxon>
        <taxon>Fungi</taxon>
        <taxon>Dikarya</taxon>
        <taxon>Ascomycota</taxon>
        <taxon>Pezizomycotina</taxon>
        <taxon>Dothideomycetes</taxon>
        <taxon>Dothideomycetidae</taxon>
        <taxon>Mycosphaerellales</taxon>
        <taxon>Dissoconiaceae</taxon>
        <taxon>Dissoconium</taxon>
    </lineage>
</organism>
<reference evidence="2" key="1">
    <citation type="submission" date="2020-01" db="EMBL/GenBank/DDBJ databases">
        <authorList>
            <consortium name="DOE Joint Genome Institute"/>
            <person name="Haridas S."/>
            <person name="Albert R."/>
            <person name="Binder M."/>
            <person name="Bloem J."/>
            <person name="Labutti K."/>
            <person name="Salamov A."/>
            <person name="Andreopoulos B."/>
            <person name="Baker S.E."/>
            <person name="Barry K."/>
            <person name="Bills G."/>
            <person name="Bluhm B.H."/>
            <person name="Cannon C."/>
            <person name="Castanera R."/>
            <person name="Culley D.E."/>
            <person name="Daum C."/>
            <person name="Ezra D."/>
            <person name="Gonzalez J.B."/>
            <person name="Henrissat B."/>
            <person name="Kuo A."/>
            <person name="Liang C."/>
            <person name="Lipzen A."/>
            <person name="Lutzoni F."/>
            <person name="Magnuson J."/>
            <person name="Mondo S."/>
            <person name="Nolan M."/>
            <person name="Ohm R."/>
            <person name="Pangilinan J."/>
            <person name="Park H.-J."/>
            <person name="Ramirez L."/>
            <person name="Alfaro M."/>
            <person name="Sun H."/>
            <person name="Tritt A."/>
            <person name="Yoshinaga Y."/>
            <person name="Zwiers L.-H."/>
            <person name="Turgeon B.G."/>
            <person name="Goodwin S.B."/>
            <person name="Spatafora J.W."/>
            <person name="Crous P.W."/>
            <person name="Grigoriev I.V."/>
        </authorList>
    </citation>
    <scope>NUCLEOTIDE SEQUENCE</scope>
    <source>
        <strain evidence="2">CBS 342.82</strain>
    </source>
</reference>
<reference evidence="2" key="2">
    <citation type="submission" date="2020-04" db="EMBL/GenBank/DDBJ databases">
        <authorList>
            <consortium name="NCBI Genome Project"/>
        </authorList>
    </citation>
    <scope>NUCLEOTIDE SEQUENCE</scope>
    <source>
        <strain evidence="2">CBS 342.82</strain>
    </source>
</reference>
<dbReference type="GeneID" id="54359914"/>
<reference evidence="2" key="3">
    <citation type="submission" date="2025-08" db="UniProtKB">
        <authorList>
            <consortium name="RefSeq"/>
        </authorList>
    </citation>
    <scope>IDENTIFICATION</scope>
    <source>
        <strain evidence="2">CBS 342.82</strain>
    </source>
</reference>
<proteinExistence type="predicted"/>
<dbReference type="Proteomes" id="UP000504637">
    <property type="component" value="Unplaced"/>
</dbReference>
<evidence type="ECO:0000313" key="1">
    <source>
        <dbReference type="Proteomes" id="UP000504637"/>
    </source>
</evidence>
<dbReference type="AlphaFoldDB" id="A0A6J3LYT3"/>